<dbReference type="Proteomes" id="UP000182998">
    <property type="component" value="Unassembled WGS sequence"/>
</dbReference>
<organism evidence="2 4">
    <name type="scientific">Legionella micdadei</name>
    <name type="common">Tatlockia micdadei</name>
    <dbReference type="NCBI Taxonomy" id="451"/>
    <lineage>
        <taxon>Bacteria</taxon>
        <taxon>Pseudomonadati</taxon>
        <taxon>Pseudomonadota</taxon>
        <taxon>Gammaproteobacteria</taxon>
        <taxon>Legionellales</taxon>
        <taxon>Legionellaceae</taxon>
        <taxon>Legionella</taxon>
    </lineage>
</organism>
<evidence type="ECO:0000313" key="4">
    <source>
        <dbReference type="Proteomes" id="UP000032414"/>
    </source>
</evidence>
<dbReference type="AlphaFoldDB" id="A0A098GGA3"/>
<keyword evidence="5" id="KW-1185">Reference proteome</keyword>
<sequence>MQTNTRNLKESLCLTLLMSFSTYLLSFNLEKDRQELSRADGMGIIGFYLSFILTLYLSGKTIYNSGSTAFTIWGERRRRIQLENYKENLVSIKNKVYDLELRFSNLSFEEKSALYADGLVDKDAVGTFFLKFQCPISHQLMVDPVVICVSTNEGEKYETYDGISIREFIYLNPSLSSSPLSRLPIVKSQGEIVLSPDSLKQEHKEYLLQLEEAITNLEAKNRLNFNG</sequence>
<proteinExistence type="predicted"/>
<name>A0A098GGA3_LEGMI</name>
<dbReference type="PATRIC" id="fig|451.8.peg.3061"/>
<evidence type="ECO:0000256" key="1">
    <source>
        <dbReference type="SAM" id="Phobius"/>
    </source>
</evidence>
<evidence type="ECO:0000313" key="2">
    <source>
        <dbReference type="EMBL" id="CEG61493.1"/>
    </source>
</evidence>
<dbReference type="KEGG" id="tmc:LMI_2221"/>
<evidence type="ECO:0000313" key="3">
    <source>
        <dbReference type="EMBL" id="SCY44257.1"/>
    </source>
</evidence>
<dbReference type="InterPro" id="IPR013083">
    <property type="entry name" value="Znf_RING/FYVE/PHD"/>
</dbReference>
<protein>
    <submittedName>
        <fullName evidence="2">Uncharacterized protein</fullName>
    </submittedName>
</protein>
<dbReference type="HOGENOM" id="CLU_1219214_0_0_6"/>
<feature type="transmembrane region" description="Helical" evidence="1">
    <location>
        <begin position="41"/>
        <end position="58"/>
    </location>
</feature>
<dbReference type="Proteomes" id="UP000032414">
    <property type="component" value="Chromosome I"/>
</dbReference>
<dbReference type="SUPFAM" id="SSF57850">
    <property type="entry name" value="RING/U-box"/>
    <property type="match status" value="1"/>
</dbReference>
<dbReference type="EMBL" id="FMVN01000008">
    <property type="protein sequence ID" value="SCY44257.1"/>
    <property type="molecule type" value="Genomic_DNA"/>
</dbReference>
<feature type="transmembrane region" description="Helical" evidence="1">
    <location>
        <begin position="12"/>
        <end position="29"/>
    </location>
</feature>
<dbReference type="RefSeq" id="WP_045099724.1">
    <property type="nucleotide sequence ID" value="NZ_CP020614.1"/>
</dbReference>
<dbReference type="Gene3D" id="3.30.40.10">
    <property type="entry name" value="Zinc/RING finger domain, C3HC4 (zinc finger)"/>
    <property type="match status" value="1"/>
</dbReference>
<keyword evidence="1" id="KW-0812">Transmembrane</keyword>
<reference evidence="4" key="1">
    <citation type="submission" date="2014-09" db="EMBL/GenBank/DDBJ databases">
        <authorList>
            <person name="Gomez-Valero L."/>
        </authorList>
    </citation>
    <scope>NUCLEOTIDE SEQUENCE [LARGE SCALE GENOMIC DNA]</scope>
    <source>
        <strain evidence="4">ATCC33218</strain>
    </source>
</reference>
<reference evidence="3 5" key="3">
    <citation type="submission" date="2016-10" db="EMBL/GenBank/DDBJ databases">
        <authorList>
            <person name="Varghese N."/>
            <person name="Submissions S."/>
        </authorList>
    </citation>
    <scope>NUCLEOTIDE SEQUENCE [LARGE SCALE GENOMIC DNA]</scope>
    <source>
        <strain evidence="3 5">ATCC 33218</strain>
    </source>
</reference>
<accession>A0A098GGA3</accession>
<gene>
    <name evidence="2" type="ORF">LMI_2221</name>
    <name evidence="3" type="ORF">SAMN02982997_01702</name>
</gene>
<keyword evidence="1" id="KW-1133">Transmembrane helix</keyword>
<keyword evidence="1" id="KW-0472">Membrane</keyword>
<evidence type="ECO:0000313" key="5">
    <source>
        <dbReference type="Proteomes" id="UP000182998"/>
    </source>
</evidence>
<dbReference type="EMBL" id="LN614830">
    <property type="protein sequence ID" value="CEG61493.1"/>
    <property type="molecule type" value="Genomic_DNA"/>
</dbReference>
<reference evidence="2" key="2">
    <citation type="submission" date="2014-09" db="EMBL/GenBank/DDBJ databases">
        <authorList>
            <person name="GOMEZ-VALERO Laura"/>
        </authorList>
    </citation>
    <scope>NUCLEOTIDE SEQUENCE</scope>
    <source>
        <strain evidence="2">ATCC33218</strain>
    </source>
</reference>